<proteinExistence type="predicted"/>
<sequence length="12" mass="1194">MQTGCCSSGSSF</sequence>
<evidence type="ECO:0000313" key="1">
    <source>
        <dbReference type="EMBL" id="JAD19597.1"/>
    </source>
</evidence>
<name>A0A0A8Y7G8_ARUDO</name>
<reference evidence="1" key="2">
    <citation type="journal article" date="2015" name="Data Brief">
        <title>Shoot transcriptome of the giant reed, Arundo donax.</title>
        <authorList>
            <person name="Barrero R.A."/>
            <person name="Guerrero F.D."/>
            <person name="Moolhuijzen P."/>
            <person name="Goolsby J.A."/>
            <person name="Tidwell J."/>
            <person name="Bellgard S.E."/>
            <person name="Bellgard M.I."/>
        </authorList>
    </citation>
    <scope>NUCLEOTIDE SEQUENCE</scope>
    <source>
        <tissue evidence="1">Shoot tissue taken approximately 20 cm above the soil surface</tissue>
    </source>
</reference>
<dbReference type="EMBL" id="GBRH01278298">
    <property type="protein sequence ID" value="JAD19597.1"/>
    <property type="molecule type" value="Transcribed_RNA"/>
</dbReference>
<reference evidence="1" key="1">
    <citation type="submission" date="2014-09" db="EMBL/GenBank/DDBJ databases">
        <authorList>
            <person name="Magalhaes I.L.F."/>
            <person name="Oliveira U."/>
            <person name="Santos F.R."/>
            <person name="Vidigal T.H.D.A."/>
            <person name="Brescovit A.D."/>
            <person name="Santos A.J."/>
        </authorList>
    </citation>
    <scope>NUCLEOTIDE SEQUENCE</scope>
    <source>
        <tissue evidence="1">Shoot tissue taken approximately 20 cm above the soil surface</tissue>
    </source>
</reference>
<accession>A0A0A8Y7G8</accession>
<protein>
    <submittedName>
        <fullName evidence="1">Uncharacterized protein</fullName>
    </submittedName>
</protein>
<organism evidence="1">
    <name type="scientific">Arundo donax</name>
    <name type="common">Giant reed</name>
    <name type="synonym">Donax arundinaceus</name>
    <dbReference type="NCBI Taxonomy" id="35708"/>
    <lineage>
        <taxon>Eukaryota</taxon>
        <taxon>Viridiplantae</taxon>
        <taxon>Streptophyta</taxon>
        <taxon>Embryophyta</taxon>
        <taxon>Tracheophyta</taxon>
        <taxon>Spermatophyta</taxon>
        <taxon>Magnoliopsida</taxon>
        <taxon>Liliopsida</taxon>
        <taxon>Poales</taxon>
        <taxon>Poaceae</taxon>
        <taxon>PACMAD clade</taxon>
        <taxon>Arundinoideae</taxon>
        <taxon>Arundineae</taxon>
        <taxon>Arundo</taxon>
    </lineage>
</organism>